<dbReference type="OrthoDB" id="2794493at2759"/>
<feature type="region of interest" description="Disordered" evidence="1">
    <location>
        <begin position="76"/>
        <end position="103"/>
    </location>
</feature>
<feature type="compositionally biased region" description="Basic and acidic residues" evidence="1">
    <location>
        <begin position="433"/>
        <end position="451"/>
    </location>
</feature>
<feature type="region of interest" description="Disordered" evidence="1">
    <location>
        <begin position="140"/>
        <end position="169"/>
    </location>
</feature>
<proteinExistence type="predicted"/>
<name>F4SAX4_MELLP</name>
<dbReference type="RefSeq" id="XP_007418537.1">
    <property type="nucleotide sequence ID" value="XM_007418475.1"/>
</dbReference>
<gene>
    <name evidence="2" type="ORF">MELLADRAFT_96091</name>
</gene>
<dbReference type="EMBL" id="GL883182">
    <property type="protein sequence ID" value="EGF98181.1"/>
    <property type="molecule type" value="Genomic_DNA"/>
</dbReference>
<feature type="compositionally biased region" description="Polar residues" evidence="1">
    <location>
        <begin position="352"/>
        <end position="364"/>
    </location>
</feature>
<evidence type="ECO:0000313" key="2">
    <source>
        <dbReference type="EMBL" id="EGF98181.1"/>
    </source>
</evidence>
<dbReference type="VEuPathDB" id="FungiDB:MELLADRAFT_96091"/>
<evidence type="ECO:0000256" key="1">
    <source>
        <dbReference type="SAM" id="MobiDB-lite"/>
    </source>
</evidence>
<keyword evidence="3" id="KW-1185">Reference proteome</keyword>
<accession>F4SAX4</accession>
<feature type="compositionally biased region" description="Basic and acidic residues" evidence="1">
    <location>
        <begin position="365"/>
        <end position="379"/>
    </location>
</feature>
<dbReference type="Proteomes" id="UP000001072">
    <property type="component" value="Unassembled WGS sequence"/>
</dbReference>
<feature type="compositionally biased region" description="Polar residues" evidence="1">
    <location>
        <begin position="499"/>
        <end position="508"/>
    </location>
</feature>
<dbReference type="HOGENOM" id="CLU_315470_0_0_1"/>
<protein>
    <submittedName>
        <fullName evidence="2">Uncharacterized protein</fullName>
    </submittedName>
</protein>
<feature type="compositionally biased region" description="Basic and acidic residues" evidence="1">
    <location>
        <begin position="399"/>
        <end position="410"/>
    </location>
</feature>
<feature type="compositionally biased region" description="Low complexity" evidence="1">
    <location>
        <begin position="211"/>
        <end position="223"/>
    </location>
</feature>
<dbReference type="AlphaFoldDB" id="F4SAX4"/>
<feature type="compositionally biased region" description="Low complexity" evidence="1">
    <location>
        <begin position="422"/>
        <end position="432"/>
    </location>
</feature>
<evidence type="ECO:0000313" key="3">
    <source>
        <dbReference type="Proteomes" id="UP000001072"/>
    </source>
</evidence>
<feature type="region of interest" description="Disordered" evidence="1">
    <location>
        <begin position="295"/>
        <end position="516"/>
    </location>
</feature>
<feature type="compositionally biased region" description="Basic and acidic residues" evidence="1">
    <location>
        <begin position="231"/>
        <end position="247"/>
    </location>
</feature>
<dbReference type="InParanoid" id="F4SAX4"/>
<sequence length="926" mass="103079">MEAVFPISEHTSNSVLFLIMEVYHNLQMLSVLLEARIISDAMSCYSKLTKFSFHIFIVQTILMDPPNPVFEPLRQTRAQKRPREAGSEAEAEAGGSTAATKTRRTRARVNLEFPLYTTEDKSTIRKKTAQDKKKDCVGTNTAFNTRATKKKNEKKSSNNTQLKAAPPPNKYSGLTLVAMRNIMKSSGVKGLGSMKKDELLQLCLLYNPDVPSSLPSKSKTPTSNTQTRLELTNEFRESLDEEDRRESSDEDLPIVRNRRKVLRFSSPEQEDPAIILYQSPNRQISEVDLDDLPSATDLALPGSAPLGLSLTASKSEGRQKQTPDPSEVSSHRDLPSRERGTALPRPAPTDLSGRSGSRSTQNTRPDCHESDDSDWDPREGSAPLASVSTASKGKGKQKQTPDDFPSRERGTALPRPAPTDLSGRSGSRSTRNTRPDCHESDDSDWDPIRLSEDEDSEHDDDNSPAPSQDPNEYITPTDKDSMELDNGPESIVERILGPQRTQSRNVAATPNADDSADLREQVQSLTQAVRELAKNMATQNNNVSGNVRSGGSGQTGKRKCSAEFLGRIRGHVRKLMGLRENEDIPASATRAQMSSWKLSTTKGAMLSSVNPNHLQQICNEVGSDPRFPYKGGPGGEFSNPQELLIMWTIMNRVGVLSFRPCWEEPITSPANSFLWRLAAAIFIQLVKCGQYDNVTSEDSNFDVVFGALKKHARQSLQRIVRERNEWPAAKIKASKKTCVRQQRVWGMKVRRKAMALSLGLPLLCNVIDHCCSDDESDFEDEPSGSSKKIFRVKKLAWRSAELQTLIFSLEAHRSKQKEISPKGTQGVRPTERIRGSDMALSQVKAPPGLPIDCYDQEWLKDLEENHADQYEVLQVDPTPILPAIETRAYNVLKIKKLFQALRDMIPSSNQLCKVNNLVVQMIKAMV</sequence>
<organism evidence="3">
    <name type="scientific">Melampsora larici-populina (strain 98AG31 / pathotype 3-4-7)</name>
    <name type="common">Poplar leaf rust fungus</name>
    <dbReference type="NCBI Taxonomy" id="747676"/>
    <lineage>
        <taxon>Eukaryota</taxon>
        <taxon>Fungi</taxon>
        <taxon>Dikarya</taxon>
        <taxon>Basidiomycota</taxon>
        <taxon>Pucciniomycotina</taxon>
        <taxon>Pucciniomycetes</taxon>
        <taxon>Pucciniales</taxon>
        <taxon>Melampsoraceae</taxon>
        <taxon>Melampsora</taxon>
    </lineage>
</organism>
<feature type="compositionally biased region" description="Acidic residues" evidence="1">
    <location>
        <begin position="452"/>
        <end position="462"/>
    </location>
</feature>
<feature type="compositionally biased region" description="Basic and acidic residues" evidence="1">
    <location>
        <begin position="329"/>
        <end position="340"/>
    </location>
</feature>
<dbReference type="KEGG" id="mlr:MELLADRAFT_96091"/>
<dbReference type="GeneID" id="18937474"/>
<feature type="region of interest" description="Disordered" evidence="1">
    <location>
        <begin position="210"/>
        <end position="251"/>
    </location>
</feature>
<reference evidence="3" key="1">
    <citation type="journal article" date="2011" name="Proc. Natl. Acad. Sci. U.S.A.">
        <title>Obligate biotrophy features unraveled by the genomic analysis of rust fungi.</title>
        <authorList>
            <person name="Duplessis S."/>
            <person name="Cuomo C.A."/>
            <person name="Lin Y.-C."/>
            <person name="Aerts A."/>
            <person name="Tisserant E."/>
            <person name="Veneault-Fourrey C."/>
            <person name="Joly D.L."/>
            <person name="Hacquard S."/>
            <person name="Amselem J."/>
            <person name="Cantarel B.L."/>
            <person name="Chiu R."/>
            <person name="Coutinho P.M."/>
            <person name="Feau N."/>
            <person name="Field M."/>
            <person name="Frey P."/>
            <person name="Gelhaye E."/>
            <person name="Goldberg J."/>
            <person name="Grabherr M.G."/>
            <person name="Kodira C.D."/>
            <person name="Kohler A."/>
            <person name="Kuees U."/>
            <person name="Lindquist E.A."/>
            <person name="Lucas S.M."/>
            <person name="Mago R."/>
            <person name="Mauceli E."/>
            <person name="Morin E."/>
            <person name="Murat C."/>
            <person name="Pangilinan J.L."/>
            <person name="Park R."/>
            <person name="Pearson M."/>
            <person name="Quesneville H."/>
            <person name="Rouhier N."/>
            <person name="Sakthikumar S."/>
            <person name="Salamov A.A."/>
            <person name="Schmutz J."/>
            <person name="Selles B."/>
            <person name="Shapiro H."/>
            <person name="Tanguay P."/>
            <person name="Tuskan G.A."/>
            <person name="Henrissat B."/>
            <person name="Van de Peer Y."/>
            <person name="Rouze P."/>
            <person name="Ellis J.G."/>
            <person name="Dodds P.N."/>
            <person name="Schein J.E."/>
            <person name="Zhong S."/>
            <person name="Hamelin R.C."/>
            <person name="Grigoriev I.V."/>
            <person name="Szabo L.J."/>
            <person name="Martin F."/>
        </authorList>
    </citation>
    <scope>NUCLEOTIDE SEQUENCE [LARGE SCALE GENOMIC DNA]</scope>
    <source>
        <strain evidence="3">98AG31 / pathotype 3-4-7</strain>
    </source>
</reference>